<evidence type="ECO:0000313" key="3">
    <source>
        <dbReference type="Proteomes" id="UP001372338"/>
    </source>
</evidence>
<keyword evidence="3" id="KW-1185">Reference proteome</keyword>
<reference evidence="2 3" key="1">
    <citation type="submission" date="2024-01" db="EMBL/GenBank/DDBJ databases">
        <title>The genomes of 5 underutilized Papilionoideae crops provide insights into root nodulation and disease resistanc.</title>
        <authorList>
            <person name="Yuan L."/>
        </authorList>
    </citation>
    <scope>NUCLEOTIDE SEQUENCE [LARGE SCALE GENOMIC DNA]</scope>
    <source>
        <strain evidence="2">ZHUSHIDOU_FW_LH</strain>
        <tissue evidence="2">Leaf</tissue>
    </source>
</reference>
<feature type="compositionally biased region" description="Polar residues" evidence="1">
    <location>
        <begin position="1"/>
        <end position="13"/>
    </location>
</feature>
<gene>
    <name evidence="2" type="ORF">RIF29_03466</name>
</gene>
<feature type="compositionally biased region" description="Polar residues" evidence="1">
    <location>
        <begin position="66"/>
        <end position="77"/>
    </location>
</feature>
<comment type="caution">
    <text evidence="2">The sequence shown here is derived from an EMBL/GenBank/DDBJ whole genome shotgun (WGS) entry which is preliminary data.</text>
</comment>
<proteinExistence type="predicted"/>
<evidence type="ECO:0000256" key="1">
    <source>
        <dbReference type="SAM" id="MobiDB-lite"/>
    </source>
</evidence>
<evidence type="ECO:0000313" key="2">
    <source>
        <dbReference type="EMBL" id="KAK7289658.1"/>
    </source>
</evidence>
<feature type="region of interest" description="Disordered" evidence="1">
    <location>
        <begin position="42"/>
        <end position="77"/>
    </location>
</feature>
<dbReference type="Proteomes" id="UP001372338">
    <property type="component" value="Unassembled WGS sequence"/>
</dbReference>
<protein>
    <submittedName>
        <fullName evidence="2">Uncharacterized protein</fullName>
    </submittedName>
</protein>
<feature type="region of interest" description="Disordered" evidence="1">
    <location>
        <begin position="1"/>
        <end position="27"/>
    </location>
</feature>
<name>A0AAN9J064_CROPI</name>
<sequence length="77" mass="8331">MSFTSSTGQQTANEAHKEGPTQKELGKKVEALQQTLEFEDELAEKFGGGTQNKETGNEIEEIGRGANSSSSALDIWK</sequence>
<accession>A0AAN9J064</accession>
<feature type="compositionally biased region" description="Basic and acidic residues" evidence="1">
    <location>
        <begin position="14"/>
        <end position="27"/>
    </location>
</feature>
<dbReference type="EMBL" id="JAYWIO010000001">
    <property type="protein sequence ID" value="KAK7289658.1"/>
    <property type="molecule type" value="Genomic_DNA"/>
</dbReference>
<dbReference type="AlphaFoldDB" id="A0AAN9J064"/>
<organism evidence="2 3">
    <name type="scientific">Crotalaria pallida</name>
    <name type="common">Smooth rattlebox</name>
    <name type="synonym">Crotalaria striata</name>
    <dbReference type="NCBI Taxonomy" id="3830"/>
    <lineage>
        <taxon>Eukaryota</taxon>
        <taxon>Viridiplantae</taxon>
        <taxon>Streptophyta</taxon>
        <taxon>Embryophyta</taxon>
        <taxon>Tracheophyta</taxon>
        <taxon>Spermatophyta</taxon>
        <taxon>Magnoliopsida</taxon>
        <taxon>eudicotyledons</taxon>
        <taxon>Gunneridae</taxon>
        <taxon>Pentapetalae</taxon>
        <taxon>rosids</taxon>
        <taxon>fabids</taxon>
        <taxon>Fabales</taxon>
        <taxon>Fabaceae</taxon>
        <taxon>Papilionoideae</taxon>
        <taxon>50 kb inversion clade</taxon>
        <taxon>genistoids sensu lato</taxon>
        <taxon>core genistoids</taxon>
        <taxon>Crotalarieae</taxon>
        <taxon>Crotalaria</taxon>
    </lineage>
</organism>